<protein>
    <submittedName>
        <fullName evidence="2">Uncharacterized protein</fullName>
    </submittedName>
</protein>
<keyword evidence="3" id="KW-1185">Reference proteome</keyword>
<evidence type="ECO:0000313" key="2">
    <source>
        <dbReference type="EnsemblPlants" id="Bra036399.1-P"/>
    </source>
</evidence>
<dbReference type="Gramene" id="Bra036399.1">
    <property type="protein sequence ID" value="Bra036399.1-P"/>
    <property type="gene ID" value="Bra036399"/>
</dbReference>
<evidence type="ECO:0000313" key="3">
    <source>
        <dbReference type="Proteomes" id="UP000011750"/>
    </source>
</evidence>
<dbReference type="InParanoid" id="M4F5P3"/>
<proteinExistence type="predicted"/>
<evidence type="ECO:0000256" key="1">
    <source>
        <dbReference type="SAM" id="MobiDB-lite"/>
    </source>
</evidence>
<dbReference type="HOGENOM" id="CLU_1206291_0_0_1"/>
<dbReference type="AlphaFoldDB" id="M4F5P3"/>
<feature type="region of interest" description="Disordered" evidence="1">
    <location>
        <begin position="43"/>
        <end position="102"/>
    </location>
</feature>
<accession>M4F5P3</accession>
<dbReference type="EnsemblPlants" id="Bra036399.1">
    <property type="protein sequence ID" value="Bra036399.1-P"/>
    <property type="gene ID" value="Bra036399"/>
</dbReference>
<organism evidence="2 3">
    <name type="scientific">Brassica campestris</name>
    <name type="common">Field mustard</name>
    <dbReference type="NCBI Taxonomy" id="3711"/>
    <lineage>
        <taxon>Eukaryota</taxon>
        <taxon>Viridiplantae</taxon>
        <taxon>Streptophyta</taxon>
        <taxon>Embryophyta</taxon>
        <taxon>Tracheophyta</taxon>
        <taxon>Spermatophyta</taxon>
        <taxon>Magnoliopsida</taxon>
        <taxon>eudicotyledons</taxon>
        <taxon>Gunneridae</taxon>
        <taxon>Pentapetalae</taxon>
        <taxon>rosids</taxon>
        <taxon>malvids</taxon>
        <taxon>Brassicales</taxon>
        <taxon>Brassicaceae</taxon>
        <taxon>Brassiceae</taxon>
        <taxon>Brassica</taxon>
    </lineage>
</organism>
<reference evidence="2 3" key="2">
    <citation type="journal article" date="2018" name="Hortic Res">
        <title>Improved Brassica rapa reference genome by single-molecule sequencing and chromosome conformation capture technologies.</title>
        <authorList>
            <person name="Zhang L."/>
            <person name="Cai X."/>
            <person name="Wu J."/>
            <person name="Liu M."/>
            <person name="Grob S."/>
            <person name="Cheng F."/>
            <person name="Liang J."/>
            <person name="Cai C."/>
            <person name="Liu Z."/>
            <person name="Liu B."/>
            <person name="Wang F."/>
            <person name="Li S."/>
            <person name="Liu F."/>
            <person name="Li X."/>
            <person name="Cheng L."/>
            <person name="Yang W."/>
            <person name="Li M.H."/>
            <person name="Grossniklaus U."/>
            <person name="Zheng H."/>
            <person name="Wang X."/>
        </authorList>
    </citation>
    <scope>NUCLEOTIDE SEQUENCE [LARGE SCALE GENOMIC DNA]</scope>
    <source>
        <strain evidence="2 3">cv. Chiifu-401-42</strain>
    </source>
</reference>
<name>M4F5P3_BRACM</name>
<sequence length="230" mass="26407">MGSEDERIRPGNSVAGLSNLQMRALNDSFTNLMNAGLEQIHLRLDEIQNSQQPRPPTGARRDRPRRPNRSDDEIREEDSHEDEDRSINRPRRGHRNQEPGKRNPLIISFTDLMWFLRVVLKDELRPADETEDELKQSVHKLEPAEESIHELKPDKVRVDELYELSELSDITLELDELSDTEDGASLVAGRNGPFSAHGKIHNKFNLGLFYSKFDQAFGDGLLPICIKKYQ</sequence>
<reference evidence="2 3" key="1">
    <citation type="journal article" date="2011" name="Nat. Genet.">
        <title>The genome of the mesopolyploid crop species Brassica rapa.</title>
        <authorList>
            <consortium name="Brassica rapa Genome Sequencing Project Consortium"/>
            <person name="Wang X."/>
            <person name="Wang H."/>
            <person name="Wang J."/>
            <person name="Sun R."/>
            <person name="Wu J."/>
            <person name="Liu S."/>
            <person name="Bai Y."/>
            <person name="Mun J.H."/>
            <person name="Bancroft I."/>
            <person name="Cheng F."/>
            <person name="Huang S."/>
            <person name="Li X."/>
            <person name="Hua W."/>
            <person name="Wang J."/>
            <person name="Wang X."/>
            <person name="Freeling M."/>
            <person name="Pires J.C."/>
            <person name="Paterson A.H."/>
            <person name="Chalhoub B."/>
            <person name="Wang B."/>
            <person name="Hayward A."/>
            <person name="Sharpe A.G."/>
            <person name="Park B.S."/>
            <person name="Weisshaar B."/>
            <person name="Liu B."/>
            <person name="Li B."/>
            <person name="Liu B."/>
            <person name="Tong C."/>
            <person name="Song C."/>
            <person name="Duran C."/>
            <person name="Peng C."/>
            <person name="Geng C."/>
            <person name="Koh C."/>
            <person name="Lin C."/>
            <person name="Edwards D."/>
            <person name="Mu D."/>
            <person name="Shen D."/>
            <person name="Soumpourou E."/>
            <person name="Li F."/>
            <person name="Fraser F."/>
            <person name="Conant G."/>
            <person name="Lassalle G."/>
            <person name="King G.J."/>
            <person name="Bonnema G."/>
            <person name="Tang H."/>
            <person name="Wang H."/>
            <person name="Belcram H."/>
            <person name="Zhou H."/>
            <person name="Hirakawa H."/>
            <person name="Abe H."/>
            <person name="Guo H."/>
            <person name="Wang H."/>
            <person name="Jin H."/>
            <person name="Parkin I.A."/>
            <person name="Batley J."/>
            <person name="Kim J.S."/>
            <person name="Just J."/>
            <person name="Li J."/>
            <person name="Xu J."/>
            <person name="Deng J."/>
            <person name="Kim J.A."/>
            <person name="Li J."/>
            <person name="Yu J."/>
            <person name="Meng J."/>
            <person name="Wang J."/>
            <person name="Min J."/>
            <person name="Poulain J."/>
            <person name="Wang J."/>
            <person name="Hatakeyama K."/>
            <person name="Wu K."/>
            <person name="Wang L."/>
            <person name="Fang L."/>
            <person name="Trick M."/>
            <person name="Links M.G."/>
            <person name="Zhao M."/>
            <person name="Jin M."/>
            <person name="Ramchiary N."/>
            <person name="Drou N."/>
            <person name="Berkman P.J."/>
            <person name="Cai Q."/>
            <person name="Huang Q."/>
            <person name="Li R."/>
            <person name="Tabata S."/>
            <person name="Cheng S."/>
            <person name="Zhang S."/>
            <person name="Zhang S."/>
            <person name="Huang S."/>
            <person name="Sato S."/>
            <person name="Sun S."/>
            <person name="Kwon S.J."/>
            <person name="Choi S.R."/>
            <person name="Lee T.H."/>
            <person name="Fan W."/>
            <person name="Zhao X."/>
            <person name="Tan X."/>
            <person name="Xu X."/>
            <person name="Wang Y."/>
            <person name="Qiu Y."/>
            <person name="Yin Y."/>
            <person name="Li Y."/>
            <person name="Du Y."/>
            <person name="Liao Y."/>
            <person name="Lim Y."/>
            <person name="Narusaka Y."/>
            <person name="Wang Y."/>
            <person name="Wang Z."/>
            <person name="Li Z."/>
            <person name="Wang Z."/>
            <person name="Xiong Z."/>
            <person name="Zhang Z."/>
        </authorList>
    </citation>
    <scope>NUCLEOTIDE SEQUENCE [LARGE SCALE GENOMIC DNA]</scope>
    <source>
        <strain evidence="2 3">cv. Chiifu-401-42</strain>
    </source>
</reference>
<reference evidence="2" key="3">
    <citation type="submission" date="2023-03" db="UniProtKB">
        <authorList>
            <consortium name="EnsemblPlants"/>
        </authorList>
    </citation>
    <scope>IDENTIFICATION</scope>
    <source>
        <strain evidence="2">cv. Chiifu-401-42</strain>
    </source>
</reference>
<dbReference type="Proteomes" id="UP000011750">
    <property type="component" value="Chromosome A07"/>
</dbReference>